<dbReference type="eggNOG" id="KOG1201">
    <property type="taxonomic scope" value="Eukaryota"/>
</dbReference>
<sequence>MAPNVKSAKKVFVFLGKSVFSLLETMIFTLIPKPRKNVAGEIVLITGAGSGLGRLLALKFARLGAVLVLWDINKEGNEETCNMARDAGATRAYAYTCDCGRKEEVYRVADQVKKEVGDISILINNAGIVTGKRFLDCPDELIEKAFDVNFKAHLWNTSSPKAHCSFLYLLSPNPISKVKVLCGPQTQYPSPRSNRYSLL</sequence>
<dbReference type="InterPro" id="IPR002347">
    <property type="entry name" value="SDR_fam"/>
</dbReference>
<dbReference type="Pfam" id="PF00106">
    <property type="entry name" value="adh_short"/>
    <property type="match status" value="1"/>
</dbReference>
<evidence type="ECO:0000313" key="2">
    <source>
        <dbReference type="Proteomes" id="UP000052978"/>
    </source>
</evidence>
<reference evidence="1 2" key="1">
    <citation type="journal article" date="2013" name="Nat. Commun.">
        <title>Genome analysis reveals insights into physiology and longevity of the Brandt's bat Myotis brandtii.</title>
        <authorList>
            <person name="Seim I."/>
            <person name="Fang X."/>
            <person name="Xiong Z."/>
            <person name="Lobanov A.V."/>
            <person name="Huang Z."/>
            <person name="Ma S."/>
            <person name="Feng Y."/>
            <person name="Turanov A.A."/>
            <person name="Zhu Y."/>
            <person name="Lenz T.L."/>
            <person name="Gerashchenko M.V."/>
            <person name="Fan D."/>
            <person name="Hee Yim S."/>
            <person name="Yao X."/>
            <person name="Jordan D."/>
            <person name="Xiong Y."/>
            <person name="Ma Y."/>
            <person name="Lyapunov A.N."/>
            <person name="Chen G."/>
            <person name="Kulakova O.I."/>
            <person name="Sun Y."/>
            <person name="Lee S.G."/>
            <person name="Bronson R.T."/>
            <person name="Moskalev A.A."/>
            <person name="Sunyaev S.R."/>
            <person name="Zhang G."/>
            <person name="Krogh A."/>
            <person name="Wang J."/>
            <person name="Gladyshev V.N."/>
        </authorList>
    </citation>
    <scope>NUCLEOTIDE SEQUENCE [LARGE SCALE GENOMIC DNA]</scope>
</reference>
<dbReference type="GO" id="GO:0042574">
    <property type="term" value="P:retinal metabolic process"/>
    <property type="evidence" value="ECO:0007669"/>
    <property type="project" value="TreeGrafter"/>
</dbReference>
<dbReference type="PANTHER" id="PTHR24322:SF728">
    <property type="entry name" value="EPIDERMAL RETINOL DEHYDROGENASE 2"/>
    <property type="match status" value="1"/>
</dbReference>
<dbReference type="Gene3D" id="3.40.50.720">
    <property type="entry name" value="NAD(P)-binding Rossmann-like Domain"/>
    <property type="match status" value="1"/>
</dbReference>
<dbReference type="GO" id="GO:0005811">
    <property type="term" value="C:lipid droplet"/>
    <property type="evidence" value="ECO:0007669"/>
    <property type="project" value="TreeGrafter"/>
</dbReference>
<dbReference type="SUPFAM" id="SSF51735">
    <property type="entry name" value="NAD(P)-binding Rossmann-fold domains"/>
    <property type="match status" value="1"/>
</dbReference>
<protein>
    <submittedName>
        <fullName evidence="1">Epidermal retinol dehydrogenase 2</fullName>
    </submittedName>
</protein>
<dbReference type="Proteomes" id="UP000052978">
    <property type="component" value="Unassembled WGS sequence"/>
</dbReference>
<proteinExistence type="predicted"/>
<keyword evidence="2" id="KW-1185">Reference proteome</keyword>
<dbReference type="EMBL" id="KE163177">
    <property type="protein sequence ID" value="EPQ11080.1"/>
    <property type="molecule type" value="Genomic_DNA"/>
</dbReference>
<dbReference type="PRINTS" id="PR00081">
    <property type="entry name" value="GDHRDH"/>
</dbReference>
<dbReference type="GO" id="GO:0004745">
    <property type="term" value="F:all-trans-retinol dehydrogenase (NAD+) activity"/>
    <property type="evidence" value="ECO:0007669"/>
    <property type="project" value="TreeGrafter"/>
</dbReference>
<dbReference type="GO" id="GO:0042572">
    <property type="term" value="P:retinol metabolic process"/>
    <property type="evidence" value="ECO:0007669"/>
    <property type="project" value="TreeGrafter"/>
</dbReference>
<dbReference type="PANTHER" id="PTHR24322">
    <property type="entry name" value="PKSB"/>
    <property type="match status" value="1"/>
</dbReference>
<evidence type="ECO:0000313" key="1">
    <source>
        <dbReference type="EMBL" id="EPQ11080.1"/>
    </source>
</evidence>
<dbReference type="AlphaFoldDB" id="S7N4R5"/>
<gene>
    <name evidence="1" type="ORF">D623_10024663</name>
</gene>
<organism evidence="1 2">
    <name type="scientific">Myotis brandtii</name>
    <name type="common">Brandt's bat</name>
    <dbReference type="NCBI Taxonomy" id="109478"/>
    <lineage>
        <taxon>Eukaryota</taxon>
        <taxon>Metazoa</taxon>
        <taxon>Chordata</taxon>
        <taxon>Craniata</taxon>
        <taxon>Vertebrata</taxon>
        <taxon>Euteleostomi</taxon>
        <taxon>Mammalia</taxon>
        <taxon>Eutheria</taxon>
        <taxon>Laurasiatheria</taxon>
        <taxon>Chiroptera</taxon>
        <taxon>Yangochiroptera</taxon>
        <taxon>Vespertilionidae</taxon>
        <taxon>Myotis</taxon>
    </lineage>
</organism>
<name>S7N4R5_MYOBR</name>
<accession>S7N4R5</accession>
<dbReference type="InterPro" id="IPR036291">
    <property type="entry name" value="NAD(P)-bd_dom_sf"/>
</dbReference>